<dbReference type="RefSeq" id="WP_045428081.1">
    <property type="nucleotide sequence ID" value="NZ_CP015641.1"/>
</dbReference>
<sequence>MAHRDIPTYRNPVARYVLLVIGWISVTLGIIGIFLPVLPTTPFLLLAAACFVRSSRRFYDWLVTHPRLGPWFRDYLEGKGIPLKGKVYAITTMWISIGVSCWLVPMFWARIGMLTSATLVSLYILRMKTLPAR</sequence>
<dbReference type="AlphaFoldDB" id="A0A172WTV3"/>
<keyword evidence="1 2" id="KW-0472">Membrane</keyword>
<name>A0A172WTV3_STUST</name>
<keyword evidence="1" id="KW-1003">Cell membrane</keyword>
<gene>
    <name evidence="3" type="ORF">PS273GM_17855</name>
</gene>
<proteinExistence type="predicted"/>
<evidence type="ECO:0000313" key="3">
    <source>
        <dbReference type="EMBL" id="ANF26873.1"/>
    </source>
</evidence>
<feature type="transmembrane region" description="Helical" evidence="2">
    <location>
        <begin position="16"/>
        <end position="38"/>
    </location>
</feature>
<keyword evidence="2" id="KW-0812">Transmembrane</keyword>
<reference evidence="3 4" key="1">
    <citation type="submission" date="2016-05" db="EMBL/GenBank/DDBJ databases">
        <title>Genome sequence of Pseudomonas stutzeri 273 and identification of the exopolysaccharide biosynthesis locus.</title>
        <authorList>
            <person name="Wu S."/>
            <person name="Sun C."/>
        </authorList>
    </citation>
    <scope>NUCLEOTIDE SEQUENCE [LARGE SCALE GENOMIC DNA]</scope>
    <source>
        <strain evidence="3 4">273</strain>
    </source>
</reference>
<dbReference type="PANTHER" id="PTHR35813">
    <property type="entry name" value="INNER MEMBRANE PROTEIN YBAN"/>
    <property type="match status" value="1"/>
</dbReference>
<evidence type="ECO:0000256" key="2">
    <source>
        <dbReference type="SAM" id="Phobius"/>
    </source>
</evidence>
<dbReference type="GO" id="GO:0005886">
    <property type="term" value="C:plasma membrane"/>
    <property type="evidence" value="ECO:0007669"/>
    <property type="project" value="UniProtKB-SubCell"/>
</dbReference>
<dbReference type="PIRSF" id="PIRSF016789">
    <property type="entry name" value="DUF454"/>
    <property type="match status" value="1"/>
</dbReference>
<dbReference type="OrthoDB" id="9816293at2"/>
<dbReference type="PANTHER" id="PTHR35813:SF1">
    <property type="entry name" value="INNER MEMBRANE PROTEIN YBAN"/>
    <property type="match status" value="1"/>
</dbReference>
<keyword evidence="2" id="KW-1133">Transmembrane helix</keyword>
<organism evidence="3 4">
    <name type="scientific">Stutzerimonas stutzeri</name>
    <name type="common">Pseudomonas stutzeri</name>
    <dbReference type="NCBI Taxonomy" id="316"/>
    <lineage>
        <taxon>Bacteria</taxon>
        <taxon>Pseudomonadati</taxon>
        <taxon>Pseudomonadota</taxon>
        <taxon>Gammaproteobacteria</taxon>
        <taxon>Pseudomonadales</taxon>
        <taxon>Pseudomonadaceae</taxon>
        <taxon>Stutzerimonas</taxon>
    </lineage>
</organism>
<evidence type="ECO:0000256" key="1">
    <source>
        <dbReference type="PIRNR" id="PIRNR016789"/>
    </source>
</evidence>
<protein>
    <recommendedName>
        <fullName evidence="1">Inner membrane protein</fullName>
    </recommendedName>
</protein>
<dbReference type="InterPro" id="IPR007401">
    <property type="entry name" value="DUF454"/>
</dbReference>
<comment type="subcellular location">
    <subcellularLocation>
        <location evidence="1">Cell inner membrane</location>
        <topology evidence="1">Multi-pass membrane protein</topology>
    </subcellularLocation>
</comment>
<evidence type="ECO:0000313" key="4">
    <source>
        <dbReference type="Proteomes" id="UP000077787"/>
    </source>
</evidence>
<keyword evidence="1" id="KW-0997">Cell inner membrane</keyword>
<accession>A0A172WTV3</accession>
<dbReference type="Pfam" id="PF04304">
    <property type="entry name" value="DUF454"/>
    <property type="match status" value="1"/>
</dbReference>
<dbReference type="Proteomes" id="UP000077787">
    <property type="component" value="Chromosome"/>
</dbReference>
<dbReference type="EMBL" id="CP015641">
    <property type="protein sequence ID" value="ANF26873.1"/>
    <property type="molecule type" value="Genomic_DNA"/>
</dbReference>